<feature type="domain" description="N-acetyltransferase" evidence="2">
    <location>
        <begin position="4"/>
        <end position="153"/>
    </location>
</feature>
<dbReference type="GO" id="GO:0008080">
    <property type="term" value="F:N-acetyltransferase activity"/>
    <property type="evidence" value="ECO:0007669"/>
    <property type="project" value="InterPro"/>
</dbReference>
<evidence type="ECO:0000256" key="1">
    <source>
        <dbReference type="SAM" id="MobiDB-lite"/>
    </source>
</evidence>
<evidence type="ECO:0000313" key="3">
    <source>
        <dbReference type="EnsemblMetazoa" id="G13163.4:cds"/>
    </source>
</evidence>
<feature type="compositionally biased region" description="Pro residues" evidence="1">
    <location>
        <begin position="181"/>
        <end position="191"/>
    </location>
</feature>
<dbReference type="InterPro" id="IPR016181">
    <property type="entry name" value="Acyl_CoA_acyltransferase"/>
</dbReference>
<dbReference type="CDD" id="cd04301">
    <property type="entry name" value="NAT_SF"/>
    <property type="match status" value="1"/>
</dbReference>
<dbReference type="PANTHER" id="PTHR13538:SF4">
    <property type="entry name" value="N-ALPHA-ACETYLTRANSFERASE 80"/>
    <property type="match status" value="1"/>
</dbReference>
<dbReference type="Gene3D" id="3.40.630.30">
    <property type="match status" value="1"/>
</dbReference>
<dbReference type="KEGG" id="crg:105331723"/>
<dbReference type="Pfam" id="PF00583">
    <property type="entry name" value="Acetyltransf_1"/>
    <property type="match status" value="1"/>
</dbReference>
<sequence length="216" mass="24152">MEKLLVLHENKQYIDECADILNEEWKRSKSARLHSLEKSCDSFPTCLILLGNIDGVNTVVAHCRLSKVQGKPDSIFVESVVVRKDLRGKGYGKKIMLQTEQFVKRKGITTLYLSTHDKQDFYKHLGYTFCEPIVSFGVNTDHLPEGFLQKFLPDTTSENSRGKDPISLSTNQGPSVVSAPAAPPPPPPPPIGGFLKGQSKVDRWDPNAISWMKKDI</sequence>
<dbReference type="SUPFAM" id="SSF55729">
    <property type="entry name" value="Acyl-CoA N-acyltransferases (Nat)"/>
    <property type="match status" value="1"/>
</dbReference>
<dbReference type="AlphaFoldDB" id="A0A8W8I961"/>
<dbReference type="EnsemblMetazoa" id="G13163.4">
    <property type="protein sequence ID" value="G13163.4:cds"/>
    <property type="gene ID" value="G13163"/>
</dbReference>
<dbReference type="InterPro" id="IPR000182">
    <property type="entry name" value="GNAT_dom"/>
</dbReference>
<keyword evidence="4" id="KW-1185">Reference proteome</keyword>
<name>A0A8W8I961_MAGGI</name>
<dbReference type="GO" id="GO:1905502">
    <property type="term" value="F:acetyl-CoA binding"/>
    <property type="evidence" value="ECO:0007669"/>
    <property type="project" value="TreeGrafter"/>
</dbReference>
<dbReference type="GO" id="GO:0005737">
    <property type="term" value="C:cytoplasm"/>
    <property type="evidence" value="ECO:0007669"/>
    <property type="project" value="TreeGrafter"/>
</dbReference>
<dbReference type="OrthoDB" id="329272at2759"/>
<dbReference type="InterPro" id="IPR039840">
    <property type="entry name" value="NAA80"/>
</dbReference>
<dbReference type="PANTHER" id="PTHR13538">
    <property type="entry name" value="N-ACETYLTRANSFERASE 6"/>
    <property type="match status" value="1"/>
</dbReference>
<dbReference type="PROSITE" id="PS51186">
    <property type="entry name" value="GNAT"/>
    <property type="match status" value="1"/>
</dbReference>
<reference evidence="3" key="1">
    <citation type="submission" date="2022-08" db="UniProtKB">
        <authorList>
            <consortium name="EnsemblMetazoa"/>
        </authorList>
    </citation>
    <scope>IDENTIFICATION</scope>
    <source>
        <strain evidence="3">05x7-T-G4-1.051#20</strain>
    </source>
</reference>
<evidence type="ECO:0000259" key="2">
    <source>
        <dbReference type="PROSITE" id="PS51186"/>
    </source>
</evidence>
<dbReference type="EnsemblMetazoa" id="G13163.6">
    <property type="protein sequence ID" value="G13163.6:cds"/>
    <property type="gene ID" value="G13163"/>
</dbReference>
<accession>A0A8W8I961</accession>
<proteinExistence type="predicted"/>
<dbReference type="GeneID" id="105331723"/>
<dbReference type="Proteomes" id="UP000005408">
    <property type="component" value="Unassembled WGS sequence"/>
</dbReference>
<protein>
    <recommendedName>
        <fullName evidence="2">N-acetyltransferase domain-containing protein</fullName>
    </recommendedName>
</protein>
<evidence type="ECO:0000313" key="4">
    <source>
        <dbReference type="Proteomes" id="UP000005408"/>
    </source>
</evidence>
<feature type="region of interest" description="Disordered" evidence="1">
    <location>
        <begin position="152"/>
        <end position="200"/>
    </location>
</feature>
<organism evidence="3 4">
    <name type="scientific">Magallana gigas</name>
    <name type="common">Pacific oyster</name>
    <name type="synonym">Crassostrea gigas</name>
    <dbReference type="NCBI Taxonomy" id="29159"/>
    <lineage>
        <taxon>Eukaryota</taxon>
        <taxon>Metazoa</taxon>
        <taxon>Spiralia</taxon>
        <taxon>Lophotrochozoa</taxon>
        <taxon>Mollusca</taxon>
        <taxon>Bivalvia</taxon>
        <taxon>Autobranchia</taxon>
        <taxon>Pteriomorphia</taxon>
        <taxon>Ostreida</taxon>
        <taxon>Ostreoidea</taxon>
        <taxon>Ostreidae</taxon>
        <taxon>Magallana</taxon>
    </lineage>
</organism>